<sequence>MASLDRTKSRPKRAESAEISPLTKALLVYHLHEEAVNGKAVFGVDRSAPRGTSSTNFAVFSLTPCH</sequence>
<evidence type="ECO:0000313" key="2">
    <source>
        <dbReference type="Proteomes" id="UP000287144"/>
    </source>
</evidence>
<dbReference type="AlphaFoldDB" id="A0A428UPT2"/>
<accession>A0A428UPT2</accession>
<protein>
    <submittedName>
        <fullName evidence="1">Uncharacterized protein</fullName>
    </submittedName>
</protein>
<comment type="caution">
    <text evidence="1">The sequence shown here is derived from an EMBL/GenBank/DDBJ whole genome shotgun (WGS) entry which is preliminary data.</text>
</comment>
<dbReference type="EMBL" id="NKCK01000001">
    <property type="protein sequence ID" value="RSM16318.1"/>
    <property type="molecule type" value="Genomic_DNA"/>
</dbReference>
<proteinExistence type="predicted"/>
<keyword evidence="2" id="KW-1185">Reference proteome</keyword>
<gene>
    <name evidence="1" type="ORF">CEP52_000116</name>
</gene>
<organism evidence="1 2">
    <name type="scientific">Fusarium oligoseptatum</name>
    <dbReference type="NCBI Taxonomy" id="2604345"/>
    <lineage>
        <taxon>Eukaryota</taxon>
        <taxon>Fungi</taxon>
        <taxon>Dikarya</taxon>
        <taxon>Ascomycota</taxon>
        <taxon>Pezizomycotina</taxon>
        <taxon>Sordariomycetes</taxon>
        <taxon>Hypocreomycetidae</taxon>
        <taxon>Hypocreales</taxon>
        <taxon>Nectriaceae</taxon>
        <taxon>Fusarium</taxon>
        <taxon>Fusarium solani species complex</taxon>
    </lineage>
</organism>
<dbReference type="Proteomes" id="UP000287144">
    <property type="component" value="Unassembled WGS sequence"/>
</dbReference>
<reference evidence="1 2" key="1">
    <citation type="submission" date="2017-06" db="EMBL/GenBank/DDBJ databases">
        <title>Comparative genomic analysis of Ambrosia Fusariam Clade fungi.</title>
        <authorList>
            <person name="Stajich J.E."/>
            <person name="Carrillo J."/>
            <person name="Kijimoto T."/>
            <person name="Eskalen A."/>
            <person name="O'Donnell K."/>
            <person name="Kasson M."/>
        </authorList>
    </citation>
    <scope>NUCLEOTIDE SEQUENCE [LARGE SCALE GENOMIC DNA]</scope>
    <source>
        <strain evidence="1 2">NRRL62579</strain>
    </source>
</reference>
<name>A0A428UPT2_9HYPO</name>
<evidence type="ECO:0000313" key="1">
    <source>
        <dbReference type="EMBL" id="RSM16318.1"/>
    </source>
</evidence>